<dbReference type="PANTHER" id="PTHR21610:SF9">
    <property type="entry name" value="VON WILLEBRAND FACTOR A DOMAIN-CONTAINING PROTEIN 8"/>
    <property type="match status" value="1"/>
</dbReference>
<dbReference type="EMBL" id="CYKH01001390">
    <property type="protein sequence ID" value="CUG86776.1"/>
    <property type="molecule type" value="Genomic_DNA"/>
</dbReference>
<gene>
    <name evidence="4" type="ORF">BSAL_94680</name>
</gene>
<dbReference type="InterPro" id="IPR027417">
    <property type="entry name" value="P-loop_NTPase"/>
</dbReference>
<dbReference type="SUPFAM" id="SSF52540">
    <property type="entry name" value="P-loop containing nucleoside triphosphate hydrolases"/>
    <property type="match status" value="3"/>
</dbReference>
<proteinExistence type="predicted"/>
<feature type="compositionally biased region" description="Basic and acidic residues" evidence="1">
    <location>
        <begin position="1656"/>
        <end position="1671"/>
    </location>
</feature>
<dbReference type="InterPro" id="IPR002035">
    <property type="entry name" value="VWF_A"/>
</dbReference>
<accession>A0A0S4J956</accession>
<dbReference type="VEuPathDB" id="TriTrypDB:BSAL_94680"/>
<evidence type="ECO:0000259" key="3">
    <source>
        <dbReference type="PROSITE" id="PS50234"/>
    </source>
</evidence>
<dbReference type="InterPro" id="IPR011704">
    <property type="entry name" value="ATPase_dyneun-rel_AAA"/>
</dbReference>
<feature type="chain" id="PRO_5006622059" evidence="2">
    <location>
        <begin position="21"/>
        <end position="2019"/>
    </location>
</feature>
<dbReference type="InterPro" id="IPR036465">
    <property type="entry name" value="vWFA_dom_sf"/>
</dbReference>
<feature type="region of interest" description="Disordered" evidence="1">
    <location>
        <begin position="1534"/>
        <end position="1554"/>
    </location>
</feature>
<feature type="signal peptide" evidence="2">
    <location>
        <begin position="1"/>
        <end position="20"/>
    </location>
</feature>
<feature type="domain" description="VWFA" evidence="3">
    <location>
        <begin position="1827"/>
        <end position="2009"/>
    </location>
</feature>
<reference evidence="5" key="1">
    <citation type="submission" date="2015-09" db="EMBL/GenBank/DDBJ databases">
        <authorList>
            <consortium name="Pathogen Informatics"/>
        </authorList>
    </citation>
    <scope>NUCLEOTIDE SEQUENCE [LARGE SCALE GENOMIC DNA]</scope>
    <source>
        <strain evidence="5">Lake Konstanz</strain>
    </source>
</reference>
<feature type="region of interest" description="Disordered" evidence="1">
    <location>
        <begin position="1634"/>
        <end position="1687"/>
    </location>
</feature>
<dbReference type="OrthoDB" id="5186at2759"/>
<dbReference type="Pfam" id="PF07728">
    <property type="entry name" value="AAA_5"/>
    <property type="match status" value="3"/>
</dbReference>
<evidence type="ECO:0000313" key="5">
    <source>
        <dbReference type="Proteomes" id="UP000051952"/>
    </source>
</evidence>
<evidence type="ECO:0000256" key="2">
    <source>
        <dbReference type="SAM" id="SignalP"/>
    </source>
</evidence>
<evidence type="ECO:0000256" key="1">
    <source>
        <dbReference type="SAM" id="MobiDB-lite"/>
    </source>
</evidence>
<dbReference type="FunFam" id="3.40.50.300:FF:000587">
    <property type="entry name" value="von Willebrand factor A domain containing 8"/>
    <property type="match status" value="1"/>
</dbReference>
<dbReference type="SUPFAM" id="SSF53300">
    <property type="entry name" value="vWA-like"/>
    <property type="match status" value="1"/>
</dbReference>
<dbReference type="PROSITE" id="PS50234">
    <property type="entry name" value="VWFA"/>
    <property type="match status" value="1"/>
</dbReference>
<sequence>MLRRRFLATGLASTVVGVLQVTCRRNSEGRYLHIGDVALPIASAHAHPERIPNVLSEGCKQFFPMTSETRAALRWMAQKELLGQDMCLIGEPGPLRRWLALTYCHYAKREVQIQFLSRDTTDADLKQRKEIANGSLTYAHQAAVQAALNGQVLILEGLERAERNVLPIINNLLENREMHLDDGRSIIHPQRYDSLLRSSGKANLDHLGLLRCHENFRVIALTVPVPRYPGNPLDPPLRSRFQSFYLHPQSDPTDGILTADASKSGSTIAALRAALKASDAGGSDNDTKLNIPPLGSYEAVVLQKMVKLFPKEAIASLLPLVYPWELFCRNGAKMDVHDRATRVVNVLKRYQLLSPVATLHHAQQAASPSSSVFADLHASVLTQLKPISFEAAVATPARVASATFLTGETIQVAVGQFFDESVTPSAAGESKKSSSLHNVVMTQYFQNILSEMILSHACSRHILLVGEAGCGKSSLMHRFADTFGYATEVMHMFADMSTRDLLQRRVTCPSTGDTRWELSPLMTAAKFGHLAVLDGVDNMPSGMLSILQELLVDGSVTLPDGAVFKSYESFVAISEQEGLNEAQLAAKRVYCVHPSFRVVATAKPPTLGGKSPTGAQSWLTSEVPAMFNVVNFPALPHEDALAVLTAPGPSTPSNVRVDVKIVNMLLQLQQKLRGLQVTDPKIPQLTLRHLVHVAFYASQYPEALGAAVESALLLPLVATVTRTQLCDLMSKVGIVPTAVAHANDTKTSSPSSRTASPQQFAKHRLAEWFGGASSAPSGTIGVSSVAFLANGHRRSVVHNGRTVLASERDYSASEAALVPHVSGFVPNHQQDKVLGWIASHIAYGSRLLLVGTQGVGKNKVVDYFLMQVGLPRHYIQLHRDTTVGSLTTTPTVVGGKVIWEDSPLVKAVKLGHVLVVDEDSPLVKAVKLGHVLVVDEVDKAPVEVVQVLKGLIEDQEMFLSDGRRIVHPSRVEMRREVAQQHSGEIVPLHPDFRIIVLANPPGYPFHGNDFYRVCGDLFQTYVLQNPDAASQLKLLASIAPSVPESVLSQLIEAFGKLTKLCENGSLNYPFSLRELIAVVKHLKAFPQDGLFQALNNVFNFDLMDENTMTHVRRVLHETLSRGSIRLTSSLPVGAPLNIDRAVVPSGGLFEGPEVSLPTARHSIGEASRYPYHASVQLSENAVRVASYTSDELQVQFPDTFSEIRATSRLPFLEEAGPGGKVLKVVSAARDLVYMLYTSDDLAAKRSVGVAAMMAPGHGSSGVTGVLSLLPVSACVLVTLPLAAFVDGTSTSAHLDLRSNGTMLGEENPSVVVLDTESSRFIIISAIDLMANKNTSHEELAQEQQQQDQTKTLNVYSIVSASPAATSVHRVTWDPVIDVISTAAAAQQASSTLHIIPAASTDSVSLERLEVTLPGAIERAHFFSPAHAHVVFHSATGTTRHGILKVPSLWGVGSGTSTLRLISSSAVQSLDLDNPNNTFVTTKAMFRASPSSPADGATLEIETSRIVDNEVEGAILASTAGYAVVAKDGAVDRYSIPSSSSNHRGAAQVGGLRGDSTNGQVVSNTHVFDVVNSTAWVMPKQLAADSVASGVNHDAPSATINAVHQGASGGQVLSSAQRDYSRLTKEYAAWKGLLEGNGGGLGAPPTPQELDMWYSKPRKEPSGSLKHGKEDPANTPHVGGNSWAGGTGGTDTAGLGGLVGPYRLDKGHTVHQVSPEDKKKVPQHIIDEARKMGKEALAKRLKEIGMTEEDHSQYQSLVKGVQGPIAQLQNMLSGLKAKEGERMWARHQSDGVWDDAKVVEGITGERNIYKRRIESSDPNALQHKKKKRLLFVMDVSASMYRFNGMDQRLHRLIESATMVMEAFVGQEEKIDYAMVGHNGDSDSLPLVQFGRAPQNKKERMEVCQKMIAYAQYCWSGDNTVNAMYKAVTTVTQEDADSYFVFVISDANLAQYGISPVELARIIRSDDRVNMYCIFIASMGQQSSHLQKHLPAGHGFECFDTKQLPLVMSQIFISTDLLGGM</sequence>
<evidence type="ECO:0000313" key="4">
    <source>
        <dbReference type="EMBL" id="CUG86776.1"/>
    </source>
</evidence>
<dbReference type="GO" id="GO:0005524">
    <property type="term" value="F:ATP binding"/>
    <property type="evidence" value="ECO:0007669"/>
    <property type="project" value="InterPro"/>
</dbReference>
<keyword evidence="5" id="KW-1185">Reference proteome</keyword>
<dbReference type="Gene3D" id="3.40.50.300">
    <property type="entry name" value="P-loop containing nucleotide triphosphate hydrolases"/>
    <property type="match status" value="3"/>
</dbReference>
<dbReference type="Proteomes" id="UP000051952">
    <property type="component" value="Unassembled WGS sequence"/>
</dbReference>
<organism evidence="4 5">
    <name type="scientific">Bodo saltans</name>
    <name type="common">Flagellated protozoan</name>
    <dbReference type="NCBI Taxonomy" id="75058"/>
    <lineage>
        <taxon>Eukaryota</taxon>
        <taxon>Discoba</taxon>
        <taxon>Euglenozoa</taxon>
        <taxon>Kinetoplastea</taxon>
        <taxon>Metakinetoplastina</taxon>
        <taxon>Eubodonida</taxon>
        <taxon>Bodonidae</taxon>
        <taxon>Bodo</taxon>
    </lineage>
</organism>
<dbReference type="GO" id="GO:0005737">
    <property type="term" value="C:cytoplasm"/>
    <property type="evidence" value="ECO:0007669"/>
    <property type="project" value="TreeGrafter"/>
</dbReference>
<dbReference type="OMA" id="GTHIVHP"/>
<keyword evidence="2" id="KW-0732">Signal</keyword>
<dbReference type="GO" id="GO:0016887">
    <property type="term" value="F:ATP hydrolysis activity"/>
    <property type="evidence" value="ECO:0007669"/>
    <property type="project" value="InterPro"/>
</dbReference>
<protein>
    <submittedName>
        <fullName evidence="4">GPI-anchored surface protein, putative</fullName>
    </submittedName>
</protein>
<name>A0A0S4J956_BODSA</name>
<dbReference type="Gene3D" id="3.40.50.410">
    <property type="entry name" value="von Willebrand factor, type A domain"/>
    <property type="match status" value="1"/>
</dbReference>
<dbReference type="InterPro" id="IPR039891">
    <property type="entry name" value="VWA8"/>
</dbReference>
<dbReference type="PANTHER" id="PTHR21610">
    <property type="entry name" value="VON WILLEBRAND FACTOR A DOMAIN-CONTAINING PROTEIN 8"/>
    <property type="match status" value="1"/>
</dbReference>